<dbReference type="PANTHER" id="PTHR46797">
    <property type="entry name" value="HTH-TYPE TRANSCRIPTIONAL REGULATOR"/>
    <property type="match status" value="1"/>
</dbReference>
<dbReference type="GO" id="GO:0005829">
    <property type="term" value="C:cytosol"/>
    <property type="evidence" value="ECO:0007669"/>
    <property type="project" value="TreeGrafter"/>
</dbReference>
<dbReference type="InterPro" id="IPR001387">
    <property type="entry name" value="Cro/C1-type_HTH"/>
</dbReference>
<dbReference type="SMART" id="SM00530">
    <property type="entry name" value="HTH_XRE"/>
    <property type="match status" value="1"/>
</dbReference>
<proteinExistence type="predicted"/>
<dbReference type="GO" id="GO:0006352">
    <property type="term" value="P:DNA-templated transcription initiation"/>
    <property type="evidence" value="ECO:0007669"/>
    <property type="project" value="InterPro"/>
</dbReference>
<organism evidence="3 4">
    <name type="scientific">Thauera phenylacetica B4P</name>
    <dbReference type="NCBI Taxonomy" id="1234382"/>
    <lineage>
        <taxon>Bacteria</taxon>
        <taxon>Pseudomonadati</taxon>
        <taxon>Pseudomonadota</taxon>
        <taxon>Betaproteobacteria</taxon>
        <taxon>Rhodocyclales</taxon>
        <taxon>Zoogloeaceae</taxon>
        <taxon>Thauera</taxon>
    </lineage>
</organism>
<sequence length="89" mass="9859">MFNIQIMDMIEIGSRLRSARQARGLTQDELARLAGVGRTSLSQLENGSIGEIGIRKVLRICALLGLELQVMPEGRLPTLDDLLAERGRR</sequence>
<feature type="domain" description="HTH cro/C1-type" evidence="2">
    <location>
        <begin position="16"/>
        <end position="71"/>
    </location>
</feature>
<evidence type="ECO:0000313" key="4">
    <source>
        <dbReference type="Proteomes" id="UP000013047"/>
    </source>
</evidence>
<keyword evidence="1" id="KW-0238">DNA-binding</keyword>
<evidence type="ECO:0000259" key="2">
    <source>
        <dbReference type="PROSITE" id="PS50943"/>
    </source>
</evidence>
<dbReference type="Gene3D" id="1.10.260.40">
    <property type="entry name" value="lambda repressor-like DNA-binding domains"/>
    <property type="match status" value="1"/>
</dbReference>
<dbReference type="OrthoDB" id="6120544at2"/>
<accession>N6ZRJ5</accession>
<name>N6ZRJ5_9RHOO</name>
<evidence type="ECO:0000256" key="1">
    <source>
        <dbReference type="ARBA" id="ARBA00023125"/>
    </source>
</evidence>
<dbReference type="Proteomes" id="UP000013047">
    <property type="component" value="Unassembled WGS sequence"/>
</dbReference>
<dbReference type="InterPro" id="IPR010982">
    <property type="entry name" value="Lambda_DNA-bd_dom_sf"/>
</dbReference>
<dbReference type="GO" id="GO:0003700">
    <property type="term" value="F:DNA-binding transcription factor activity"/>
    <property type="evidence" value="ECO:0007669"/>
    <property type="project" value="InterPro"/>
</dbReference>
<dbReference type="AlphaFoldDB" id="N6ZRJ5"/>
<dbReference type="GO" id="GO:0003677">
    <property type="term" value="F:DNA binding"/>
    <property type="evidence" value="ECO:0007669"/>
    <property type="project" value="UniProtKB-KW"/>
</dbReference>
<gene>
    <name evidence="3" type="ORF">C667_11462</name>
</gene>
<dbReference type="PROSITE" id="PS50943">
    <property type="entry name" value="HTH_CROC1"/>
    <property type="match status" value="1"/>
</dbReference>
<dbReference type="SUPFAM" id="SSF47413">
    <property type="entry name" value="lambda repressor-like DNA-binding domains"/>
    <property type="match status" value="1"/>
</dbReference>
<dbReference type="PROSITE" id="PS00716">
    <property type="entry name" value="SIGMA70_2"/>
    <property type="match status" value="1"/>
</dbReference>
<keyword evidence="4" id="KW-1185">Reference proteome</keyword>
<dbReference type="InterPro" id="IPR000943">
    <property type="entry name" value="RNA_pol_sigma70"/>
</dbReference>
<dbReference type="EMBL" id="AMXF01000074">
    <property type="protein sequence ID" value="ENO96923.1"/>
    <property type="molecule type" value="Genomic_DNA"/>
</dbReference>
<evidence type="ECO:0000313" key="3">
    <source>
        <dbReference type="EMBL" id="ENO96923.1"/>
    </source>
</evidence>
<dbReference type="InterPro" id="IPR050807">
    <property type="entry name" value="TransReg_Diox_bact_type"/>
</dbReference>
<protein>
    <recommendedName>
        <fullName evidence="2">HTH cro/C1-type domain-containing protein</fullName>
    </recommendedName>
</protein>
<comment type="caution">
    <text evidence="3">The sequence shown here is derived from an EMBL/GenBank/DDBJ whole genome shotgun (WGS) entry which is preliminary data.</text>
</comment>
<dbReference type="PANTHER" id="PTHR46797:SF1">
    <property type="entry name" value="METHYLPHOSPHONATE SYNTHASE"/>
    <property type="match status" value="1"/>
</dbReference>
<dbReference type="Pfam" id="PF01381">
    <property type="entry name" value="HTH_3"/>
    <property type="match status" value="1"/>
</dbReference>
<reference evidence="3 4" key="1">
    <citation type="submission" date="2012-09" db="EMBL/GenBank/DDBJ databases">
        <title>Draft Genome Sequences of 6 Strains from Genus Thauera.</title>
        <authorList>
            <person name="Liu B."/>
            <person name="Shapleigh J.P."/>
            <person name="Frostegard A.H."/>
        </authorList>
    </citation>
    <scope>NUCLEOTIDE SEQUENCE [LARGE SCALE GENOMIC DNA]</scope>
    <source>
        <strain evidence="3 4">B4P</strain>
    </source>
</reference>
<dbReference type="CDD" id="cd00093">
    <property type="entry name" value="HTH_XRE"/>
    <property type="match status" value="1"/>
</dbReference>